<dbReference type="InterPro" id="IPR002033">
    <property type="entry name" value="TatC"/>
</dbReference>
<dbReference type="GO" id="GO:0043953">
    <property type="term" value="P:protein transport by the Tat complex"/>
    <property type="evidence" value="ECO:0007669"/>
    <property type="project" value="UniProtKB-UniRule"/>
</dbReference>
<evidence type="ECO:0000313" key="6">
    <source>
        <dbReference type="EMBL" id="OOM72702.1"/>
    </source>
</evidence>
<gene>
    <name evidence="6" type="primary">tatC_2</name>
    <name evidence="5" type="synonym">tatC</name>
    <name evidence="6" type="ORF">CLPUN_46770</name>
</gene>
<dbReference type="EMBL" id="LZZM01000221">
    <property type="protein sequence ID" value="OOM72702.1"/>
    <property type="molecule type" value="Genomic_DNA"/>
</dbReference>
<keyword evidence="4 5" id="KW-0472">Membrane</keyword>
<keyword evidence="5" id="KW-1003">Cell membrane</keyword>
<dbReference type="Pfam" id="PF00902">
    <property type="entry name" value="TatC"/>
    <property type="match status" value="1"/>
</dbReference>
<dbReference type="AlphaFoldDB" id="A0A1S8T4W5"/>
<dbReference type="NCBIfam" id="TIGR00945">
    <property type="entry name" value="tatC"/>
    <property type="match status" value="1"/>
</dbReference>
<comment type="caution">
    <text evidence="6">The sequence shown here is derived from an EMBL/GenBank/DDBJ whole genome shotgun (WGS) entry which is preliminary data.</text>
</comment>
<dbReference type="GO" id="GO:0033281">
    <property type="term" value="C:TAT protein transport complex"/>
    <property type="evidence" value="ECO:0007669"/>
    <property type="project" value="UniProtKB-UniRule"/>
</dbReference>
<feature type="transmembrane region" description="Helical" evidence="5">
    <location>
        <begin position="202"/>
        <end position="220"/>
    </location>
</feature>
<comment type="function">
    <text evidence="5">Part of the twin-arginine translocation (Tat) system that transports large folded proteins containing a characteristic twin-arginine motif in their signal peptide across membranes.</text>
</comment>
<feature type="transmembrane region" description="Helical" evidence="5">
    <location>
        <begin position="163"/>
        <end position="190"/>
    </location>
</feature>
<evidence type="ECO:0000256" key="4">
    <source>
        <dbReference type="ARBA" id="ARBA00023136"/>
    </source>
</evidence>
<keyword evidence="5" id="KW-0811">Translocation</keyword>
<keyword evidence="2 5" id="KW-0812">Transmembrane</keyword>
<comment type="similarity">
    <text evidence="5">Belongs to the TatC family.</text>
</comment>
<dbReference type="STRING" id="29367.CLPUN_46770"/>
<dbReference type="Proteomes" id="UP000190890">
    <property type="component" value="Unassembled WGS sequence"/>
</dbReference>
<dbReference type="PRINTS" id="PR01840">
    <property type="entry name" value="TATCFAMILY"/>
</dbReference>
<evidence type="ECO:0000256" key="2">
    <source>
        <dbReference type="ARBA" id="ARBA00022692"/>
    </source>
</evidence>
<keyword evidence="5" id="KW-0813">Transport</keyword>
<sequence length="269" mass="31287">MNFYYMFIIQGEGMATDEMSVVDHLHELRKRIIICLIGIFSVTFIIYDKVSYLIYILMKPIEKFNLSLVYFKPTDGFVTRIEISLIAALVITSPITIYEVLAFIVVGLTKKEKKFLYKNLLILLSLFIFGTVFGYIKILPYSLSFLISYGESYLKPVLNVSTYFSFIGVFCLYTGIMFLIPYILIILGKFSLISSKILRKKQIPVIIGVLMVEGFLLPSVDFFTFIVVAAPILLMYELSIWIIFFKEIRKRRRENVSGSSWKGFKFRWR</sequence>
<keyword evidence="5" id="KW-0653">Protein transport</keyword>
<dbReference type="GO" id="GO:0009977">
    <property type="term" value="F:proton motive force dependent protein transmembrane transporter activity"/>
    <property type="evidence" value="ECO:0007669"/>
    <property type="project" value="TreeGrafter"/>
</dbReference>
<dbReference type="PANTHER" id="PTHR30371:SF0">
    <property type="entry name" value="SEC-INDEPENDENT PROTEIN TRANSLOCASE PROTEIN TATC, CHLOROPLASTIC-RELATED"/>
    <property type="match status" value="1"/>
</dbReference>
<feature type="transmembrane region" description="Helical" evidence="5">
    <location>
        <begin position="120"/>
        <end position="143"/>
    </location>
</feature>
<keyword evidence="3 5" id="KW-1133">Transmembrane helix</keyword>
<feature type="transmembrane region" description="Helical" evidence="5">
    <location>
        <begin position="226"/>
        <end position="245"/>
    </location>
</feature>
<evidence type="ECO:0000313" key="7">
    <source>
        <dbReference type="Proteomes" id="UP000190890"/>
    </source>
</evidence>
<keyword evidence="7" id="KW-1185">Reference proteome</keyword>
<feature type="transmembrane region" description="Helical" evidence="5">
    <location>
        <begin position="32"/>
        <end position="58"/>
    </location>
</feature>
<comment type="subunit">
    <text evidence="5">Forms a complex with TatA.</text>
</comment>
<evidence type="ECO:0000256" key="1">
    <source>
        <dbReference type="ARBA" id="ARBA00004141"/>
    </source>
</evidence>
<dbReference type="PANTHER" id="PTHR30371">
    <property type="entry name" value="SEC-INDEPENDENT PROTEIN TRANSLOCASE PROTEIN TATC"/>
    <property type="match status" value="1"/>
</dbReference>
<evidence type="ECO:0000256" key="3">
    <source>
        <dbReference type="ARBA" id="ARBA00022989"/>
    </source>
</evidence>
<dbReference type="HAMAP" id="MF_00902">
    <property type="entry name" value="TatC"/>
    <property type="match status" value="1"/>
</dbReference>
<name>A0A1S8T4W5_9CLOT</name>
<reference evidence="6 7" key="1">
    <citation type="submission" date="2016-05" db="EMBL/GenBank/DDBJ databases">
        <title>Microbial solvent formation.</title>
        <authorList>
            <person name="Poehlein A."/>
            <person name="Montoya Solano J.D."/>
            <person name="Flitsch S."/>
            <person name="Krabben P."/>
            <person name="Duerre P."/>
            <person name="Daniel R."/>
        </authorList>
    </citation>
    <scope>NUCLEOTIDE SEQUENCE [LARGE SCALE GENOMIC DNA]</scope>
    <source>
        <strain evidence="6 7">DSM 2619</strain>
    </source>
</reference>
<dbReference type="GO" id="GO:0065002">
    <property type="term" value="P:intracellular protein transmembrane transport"/>
    <property type="evidence" value="ECO:0007669"/>
    <property type="project" value="TreeGrafter"/>
</dbReference>
<organism evidence="6 7">
    <name type="scientific">Clostridium puniceum</name>
    <dbReference type="NCBI Taxonomy" id="29367"/>
    <lineage>
        <taxon>Bacteria</taxon>
        <taxon>Bacillati</taxon>
        <taxon>Bacillota</taxon>
        <taxon>Clostridia</taxon>
        <taxon>Eubacteriales</taxon>
        <taxon>Clostridiaceae</taxon>
        <taxon>Clostridium</taxon>
    </lineage>
</organism>
<comment type="subcellular location">
    <subcellularLocation>
        <location evidence="5">Cell membrane</location>
        <topology evidence="5">Multi-pass membrane protein</topology>
    </subcellularLocation>
    <subcellularLocation>
        <location evidence="1">Membrane</location>
        <topology evidence="1">Multi-pass membrane protein</topology>
    </subcellularLocation>
</comment>
<feature type="transmembrane region" description="Helical" evidence="5">
    <location>
        <begin position="83"/>
        <end position="108"/>
    </location>
</feature>
<proteinExistence type="inferred from homology"/>
<protein>
    <recommendedName>
        <fullName evidence="5">Sec-independent protein translocase protein TatC</fullName>
    </recommendedName>
</protein>
<dbReference type="RefSeq" id="WP_242954240.1">
    <property type="nucleotide sequence ID" value="NZ_LZZM01000221.1"/>
</dbReference>
<accession>A0A1S8T4W5</accession>
<evidence type="ECO:0000256" key="5">
    <source>
        <dbReference type="HAMAP-Rule" id="MF_00902"/>
    </source>
</evidence>